<evidence type="ECO:0000256" key="1">
    <source>
        <dbReference type="ARBA" id="ARBA00022553"/>
    </source>
</evidence>
<dbReference type="GO" id="GO:0000160">
    <property type="term" value="P:phosphorelay signal transduction system"/>
    <property type="evidence" value="ECO:0007669"/>
    <property type="project" value="InterPro"/>
</dbReference>
<dbReference type="Gene3D" id="1.10.10.10">
    <property type="entry name" value="Winged helix-like DNA-binding domain superfamily/Winged helix DNA-binding domain"/>
    <property type="match status" value="1"/>
</dbReference>
<dbReference type="Pfam" id="PF00196">
    <property type="entry name" value="GerE"/>
    <property type="match status" value="1"/>
</dbReference>
<name>A0A2H3KRR7_9CHLR</name>
<dbReference type="PROSITE" id="PS50110">
    <property type="entry name" value="RESPONSE_REGULATORY"/>
    <property type="match status" value="1"/>
</dbReference>
<evidence type="ECO:0000313" key="7">
    <source>
        <dbReference type="EMBL" id="PDV96512.1"/>
    </source>
</evidence>
<reference evidence="7 8" key="1">
    <citation type="submission" date="2016-05" db="EMBL/GenBank/DDBJ databases">
        <authorList>
            <person name="Lavstsen T."/>
            <person name="Jespersen J.S."/>
        </authorList>
    </citation>
    <scope>NUCLEOTIDE SEQUENCE [LARGE SCALE GENOMIC DNA]</scope>
    <source>
        <strain evidence="7 8">B7-9</strain>
    </source>
</reference>
<dbReference type="SMART" id="SM00448">
    <property type="entry name" value="REC"/>
    <property type="match status" value="1"/>
</dbReference>
<dbReference type="InterPro" id="IPR011006">
    <property type="entry name" value="CheY-like_superfamily"/>
</dbReference>
<dbReference type="PROSITE" id="PS00622">
    <property type="entry name" value="HTH_LUXR_1"/>
    <property type="match status" value="1"/>
</dbReference>
<evidence type="ECO:0000313" key="8">
    <source>
        <dbReference type="Proteomes" id="UP000220922"/>
    </source>
</evidence>
<dbReference type="AlphaFoldDB" id="A0A2H3KRR7"/>
<feature type="region of interest" description="Disordered" evidence="4">
    <location>
        <begin position="1"/>
        <end position="25"/>
    </location>
</feature>
<dbReference type="InterPro" id="IPR036388">
    <property type="entry name" value="WH-like_DNA-bd_sf"/>
</dbReference>
<evidence type="ECO:0008006" key="9">
    <source>
        <dbReference type="Google" id="ProtNLM"/>
    </source>
</evidence>
<protein>
    <recommendedName>
        <fullName evidence="9">DNA-binding response regulator</fullName>
    </recommendedName>
</protein>
<comment type="caution">
    <text evidence="7">The sequence shown here is derived from an EMBL/GenBank/DDBJ whole genome shotgun (WGS) entry which is preliminary data.</text>
</comment>
<evidence type="ECO:0000256" key="4">
    <source>
        <dbReference type="SAM" id="MobiDB-lite"/>
    </source>
</evidence>
<feature type="domain" description="Response regulatory" evidence="6">
    <location>
        <begin position="27"/>
        <end position="143"/>
    </location>
</feature>
<dbReference type="CDD" id="cd17535">
    <property type="entry name" value="REC_NarL-like"/>
    <property type="match status" value="1"/>
</dbReference>
<dbReference type="RefSeq" id="WP_097655384.1">
    <property type="nucleotide sequence ID" value="NZ_LYXE01000192.1"/>
</dbReference>
<dbReference type="SUPFAM" id="SSF52172">
    <property type="entry name" value="CheY-like"/>
    <property type="match status" value="1"/>
</dbReference>
<dbReference type="PROSITE" id="PS50043">
    <property type="entry name" value="HTH_LUXR_2"/>
    <property type="match status" value="1"/>
</dbReference>
<dbReference type="InterPro" id="IPR001789">
    <property type="entry name" value="Sig_transdc_resp-reg_receiver"/>
</dbReference>
<evidence type="ECO:0000256" key="3">
    <source>
        <dbReference type="PROSITE-ProRule" id="PRU00169"/>
    </source>
</evidence>
<dbReference type="Pfam" id="PF00072">
    <property type="entry name" value="Response_reg"/>
    <property type="match status" value="1"/>
</dbReference>
<dbReference type="CDD" id="cd06170">
    <property type="entry name" value="LuxR_C_like"/>
    <property type="match status" value="1"/>
</dbReference>
<evidence type="ECO:0000259" key="5">
    <source>
        <dbReference type="PROSITE" id="PS50043"/>
    </source>
</evidence>
<keyword evidence="2" id="KW-0238">DNA-binding</keyword>
<keyword evidence="1 3" id="KW-0597">Phosphoprotein</keyword>
<gene>
    <name evidence="7" type="ORF">A9Q02_20690</name>
</gene>
<dbReference type="EMBL" id="LYXE01000192">
    <property type="protein sequence ID" value="PDV96512.1"/>
    <property type="molecule type" value="Genomic_DNA"/>
</dbReference>
<organism evidence="7 8">
    <name type="scientific">Candidatus Chloroploca asiatica</name>
    <dbReference type="NCBI Taxonomy" id="1506545"/>
    <lineage>
        <taxon>Bacteria</taxon>
        <taxon>Bacillati</taxon>
        <taxon>Chloroflexota</taxon>
        <taxon>Chloroflexia</taxon>
        <taxon>Chloroflexales</taxon>
        <taxon>Chloroflexineae</taxon>
        <taxon>Oscillochloridaceae</taxon>
        <taxon>Candidatus Chloroploca</taxon>
    </lineage>
</organism>
<dbReference type="PANTHER" id="PTHR43214">
    <property type="entry name" value="TWO-COMPONENT RESPONSE REGULATOR"/>
    <property type="match status" value="1"/>
</dbReference>
<keyword evidence="8" id="KW-1185">Reference proteome</keyword>
<proteinExistence type="predicted"/>
<dbReference type="InterPro" id="IPR058245">
    <property type="entry name" value="NreC/VraR/RcsB-like_REC"/>
</dbReference>
<sequence>MTMTAIPSGLSPVRSAPPPPPPASPQRVLIIDDHPPIRAWVRTTLAPYQIEVVPARSGEEALALVAQGPPLAAAICDVLMPHAELEGIAVARVLWYEHGIPCLILTSVQEAATRLAAIYAGAFGYVHKDMAEADVLVRAVLSLLAGQRPPDPLAALHISSDEAQHLAEIRAAYLRALEHLTPQQRVVAGLILEGKTNQEIAAQLVLARGTVNSHVSNILQRLNLATRRAVKTRVLLSSPGTGGNHRLPRATP</sequence>
<evidence type="ECO:0000259" key="6">
    <source>
        <dbReference type="PROSITE" id="PS50110"/>
    </source>
</evidence>
<dbReference type="GO" id="GO:0003677">
    <property type="term" value="F:DNA binding"/>
    <property type="evidence" value="ECO:0007669"/>
    <property type="project" value="UniProtKB-KW"/>
</dbReference>
<feature type="compositionally biased region" description="Pro residues" evidence="4">
    <location>
        <begin position="15"/>
        <end position="24"/>
    </location>
</feature>
<dbReference type="InterPro" id="IPR000792">
    <property type="entry name" value="Tscrpt_reg_LuxR_C"/>
</dbReference>
<dbReference type="OrthoDB" id="155873at2"/>
<dbReference type="PRINTS" id="PR00038">
    <property type="entry name" value="HTHLUXR"/>
</dbReference>
<dbReference type="GO" id="GO:0006355">
    <property type="term" value="P:regulation of DNA-templated transcription"/>
    <property type="evidence" value="ECO:0007669"/>
    <property type="project" value="InterPro"/>
</dbReference>
<dbReference type="InterPro" id="IPR039420">
    <property type="entry name" value="WalR-like"/>
</dbReference>
<dbReference type="SMART" id="SM00421">
    <property type="entry name" value="HTH_LUXR"/>
    <property type="match status" value="1"/>
</dbReference>
<feature type="domain" description="HTH luxR-type" evidence="5">
    <location>
        <begin position="173"/>
        <end position="238"/>
    </location>
</feature>
<accession>A0A2H3KRR7</accession>
<dbReference type="Gene3D" id="3.40.50.2300">
    <property type="match status" value="1"/>
</dbReference>
<evidence type="ECO:0000256" key="2">
    <source>
        <dbReference type="ARBA" id="ARBA00023125"/>
    </source>
</evidence>
<feature type="modified residue" description="4-aspartylphosphate" evidence="3">
    <location>
        <position position="77"/>
    </location>
</feature>
<dbReference type="Proteomes" id="UP000220922">
    <property type="component" value="Unassembled WGS sequence"/>
</dbReference>